<accession>A0A1I3BEI9</accession>
<sequence length="163" mass="17992">MSRRLKFLIAVLTLTLSACAGQPERPQTQRQALYGLGERAAEAAATQPTWSGPTEEVVLLLALPEIDSDLGVDTERFRETLTRALLAREEGPQVLDWTPTMAEARLPDNQWLLESRLRAEGPALILSDRELLPYRLELALRRPGDAAPHWTQVISGALDASAL</sequence>
<evidence type="ECO:0000313" key="2">
    <source>
        <dbReference type="EMBL" id="SFH60131.1"/>
    </source>
</evidence>
<gene>
    <name evidence="2" type="ORF">SAMN04487959_106146</name>
</gene>
<dbReference type="EMBL" id="FOPY01000006">
    <property type="protein sequence ID" value="SFH60131.1"/>
    <property type="molecule type" value="Genomic_DNA"/>
</dbReference>
<reference evidence="2 3" key="1">
    <citation type="submission" date="2016-10" db="EMBL/GenBank/DDBJ databases">
        <authorList>
            <person name="de Groot N.N."/>
        </authorList>
    </citation>
    <scope>NUCLEOTIDE SEQUENCE [LARGE SCALE GENOMIC DNA]</scope>
    <source>
        <strain evidence="2 3">CGMCC 1.6848</strain>
    </source>
</reference>
<dbReference type="Proteomes" id="UP000199040">
    <property type="component" value="Unassembled WGS sequence"/>
</dbReference>
<evidence type="ECO:0000313" key="3">
    <source>
        <dbReference type="Proteomes" id="UP000199040"/>
    </source>
</evidence>
<keyword evidence="3" id="KW-1185">Reference proteome</keyword>
<dbReference type="AlphaFoldDB" id="A0A1I3BEI9"/>
<dbReference type="PROSITE" id="PS51257">
    <property type="entry name" value="PROKAR_LIPOPROTEIN"/>
    <property type="match status" value="1"/>
</dbReference>
<name>A0A1I3BEI9_9GAMM</name>
<keyword evidence="1" id="KW-0732">Signal</keyword>
<dbReference type="RefSeq" id="WP_092845782.1">
    <property type="nucleotide sequence ID" value="NZ_FOPY01000006.1"/>
</dbReference>
<organism evidence="2 3">
    <name type="scientific">Modicisalibacter xianhensis</name>
    <dbReference type="NCBI Taxonomy" id="442341"/>
    <lineage>
        <taxon>Bacteria</taxon>
        <taxon>Pseudomonadati</taxon>
        <taxon>Pseudomonadota</taxon>
        <taxon>Gammaproteobacteria</taxon>
        <taxon>Oceanospirillales</taxon>
        <taxon>Halomonadaceae</taxon>
        <taxon>Modicisalibacter</taxon>
    </lineage>
</organism>
<feature type="chain" id="PRO_5011509921" evidence="1">
    <location>
        <begin position="21"/>
        <end position="163"/>
    </location>
</feature>
<feature type="signal peptide" evidence="1">
    <location>
        <begin position="1"/>
        <end position="20"/>
    </location>
</feature>
<proteinExistence type="predicted"/>
<evidence type="ECO:0000256" key="1">
    <source>
        <dbReference type="SAM" id="SignalP"/>
    </source>
</evidence>
<protein>
    <submittedName>
        <fullName evidence="2">Uncharacterized protein</fullName>
    </submittedName>
</protein>
<dbReference type="STRING" id="442341.SAMN04487959_106146"/>